<keyword evidence="1" id="KW-0472">Membrane</keyword>
<feature type="transmembrane region" description="Helical" evidence="1">
    <location>
        <begin position="98"/>
        <end position="119"/>
    </location>
</feature>
<dbReference type="KEGG" id="slj:EGC82_10940"/>
<organism evidence="2 3">
    <name type="scientific">Shewanella livingstonensis</name>
    <dbReference type="NCBI Taxonomy" id="150120"/>
    <lineage>
        <taxon>Bacteria</taxon>
        <taxon>Pseudomonadati</taxon>
        <taxon>Pseudomonadota</taxon>
        <taxon>Gammaproteobacteria</taxon>
        <taxon>Alteromonadales</taxon>
        <taxon>Shewanellaceae</taxon>
        <taxon>Shewanella</taxon>
    </lineage>
</organism>
<evidence type="ECO:0000256" key="1">
    <source>
        <dbReference type="SAM" id="Phobius"/>
    </source>
</evidence>
<evidence type="ECO:0000313" key="3">
    <source>
        <dbReference type="Proteomes" id="UP000278035"/>
    </source>
</evidence>
<gene>
    <name evidence="2" type="ORF">EGC82_10940</name>
</gene>
<dbReference type="AlphaFoldDB" id="A0A3G8LX30"/>
<dbReference type="OrthoDB" id="6265907at2"/>
<evidence type="ECO:0000313" key="2">
    <source>
        <dbReference type="EMBL" id="AZG73238.1"/>
    </source>
</evidence>
<accession>A0A3G8LX30</accession>
<feature type="transmembrane region" description="Helical" evidence="1">
    <location>
        <begin position="60"/>
        <end position="78"/>
    </location>
</feature>
<sequence>MHYLRSFIIGGYAYYRNKNFEHGKAVTMLMLPVIGLPTLILSGIGLYLFQDLSFYIDNYALELILMFLIASTLGTYKVEKFLDEYKGEEVLTTLSKEIRIHSVIVYTLIAVNFCVWYFLR</sequence>
<proteinExistence type="predicted"/>
<dbReference type="Proteomes" id="UP000278035">
    <property type="component" value="Chromosome"/>
</dbReference>
<protein>
    <submittedName>
        <fullName evidence="2">Uncharacterized protein</fullName>
    </submittedName>
</protein>
<name>A0A3G8LX30_9GAMM</name>
<dbReference type="RefSeq" id="WP_124730795.1">
    <property type="nucleotide sequence ID" value="NZ_CBCSKC010000030.1"/>
</dbReference>
<dbReference type="EMBL" id="CP034015">
    <property type="protein sequence ID" value="AZG73238.1"/>
    <property type="molecule type" value="Genomic_DNA"/>
</dbReference>
<keyword evidence="1" id="KW-0812">Transmembrane</keyword>
<reference evidence="3" key="1">
    <citation type="submission" date="2018-11" db="EMBL/GenBank/DDBJ databases">
        <title>Shewanella sp. M2.</title>
        <authorList>
            <person name="Hwang Y.J."/>
            <person name="Hwang C.Y."/>
        </authorList>
    </citation>
    <scope>NUCLEOTIDE SEQUENCE [LARGE SCALE GENOMIC DNA]</scope>
    <source>
        <strain evidence="3">LMG 19866</strain>
    </source>
</reference>
<keyword evidence="1" id="KW-1133">Transmembrane helix</keyword>
<keyword evidence="3" id="KW-1185">Reference proteome</keyword>
<feature type="transmembrane region" description="Helical" evidence="1">
    <location>
        <begin position="25"/>
        <end position="48"/>
    </location>
</feature>